<name>A0ABR2STF9_9ROSI</name>
<proteinExistence type="predicted"/>
<gene>
    <name evidence="2" type="ORF">V6N11_025601</name>
</gene>
<dbReference type="EMBL" id="JBBPBN010000011">
    <property type="protein sequence ID" value="KAK9028439.1"/>
    <property type="molecule type" value="Genomic_DNA"/>
</dbReference>
<evidence type="ECO:0000313" key="3">
    <source>
        <dbReference type="Proteomes" id="UP001396334"/>
    </source>
</evidence>
<evidence type="ECO:0000256" key="1">
    <source>
        <dbReference type="SAM" id="MobiDB-lite"/>
    </source>
</evidence>
<protein>
    <submittedName>
        <fullName evidence="2">Uncharacterized protein</fullName>
    </submittedName>
</protein>
<comment type="caution">
    <text evidence="2">The sequence shown here is derived from an EMBL/GenBank/DDBJ whole genome shotgun (WGS) entry which is preliminary data.</text>
</comment>
<organism evidence="2 3">
    <name type="scientific">Hibiscus sabdariffa</name>
    <name type="common">roselle</name>
    <dbReference type="NCBI Taxonomy" id="183260"/>
    <lineage>
        <taxon>Eukaryota</taxon>
        <taxon>Viridiplantae</taxon>
        <taxon>Streptophyta</taxon>
        <taxon>Embryophyta</taxon>
        <taxon>Tracheophyta</taxon>
        <taxon>Spermatophyta</taxon>
        <taxon>Magnoliopsida</taxon>
        <taxon>eudicotyledons</taxon>
        <taxon>Gunneridae</taxon>
        <taxon>Pentapetalae</taxon>
        <taxon>rosids</taxon>
        <taxon>malvids</taxon>
        <taxon>Malvales</taxon>
        <taxon>Malvaceae</taxon>
        <taxon>Malvoideae</taxon>
        <taxon>Hibiscus</taxon>
    </lineage>
</organism>
<reference evidence="2 3" key="1">
    <citation type="journal article" date="2024" name="G3 (Bethesda)">
        <title>Genome assembly of Hibiscus sabdariffa L. provides insights into metabolisms of medicinal natural products.</title>
        <authorList>
            <person name="Kim T."/>
        </authorList>
    </citation>
    <scope>NUCLEOTIDE SEQUENCE [LARGE SCALE GENOMIC DNA]</scope>
    <source>
        <strain evidence="2">TK-2024</strain>
        <tissue evidence="2">Old leaves</tissue>
    </source>
</reference>
<evidence type="ECO:0000313" key="2">
    <source>
        <dbReference type="EMBL" id="KAK9028439.1"/>
    </source>
</evidence>
<feature type="region of interest" description="Disordered" evidence="1">
    <location>
        <begin position="1"/>
        <end position="69"/>
    </location>
</feature>
<accession>A0ABR2STF9</accession>
<keyword evidence="3" id="KW-1185">Reference proteome</keyword>
<dbReference type="Proteomes" id="UP001396334">
    <property type="component" value="Unassembled WGS sequence"/>
</dbReference>
<sequence>MGIGEFQFRWERERSSSIPSRTTREVETQTIQSGTRGAKAKAREWEPTSSNGWRAKNGHHCGAASPTSRHMGWKLAKHANVVEGMGSGRTLEQESATGEAARVSIRDANGMRRGRQTEWER</sequence>